<evidence type="ECO:0000313" key="3">
    <source>
        <dbReference type="Proteomes" id="UP000275078"/>
    </source>
</evidence>
<feature type="region of interest" description="Disordered" evidence="1">
    <location>
        <begin position="211"/>
        <end position="233"/>
    </location>
</feature>
<evidence type="ECO:0000313" key="2">
    <source>
        <dbReference type="EMBL" id="RPA84089.1"/>
    </source>
</evidence>
<feature type="region of interest" description="Disordered" evidence="1">
    <location>
        <begin position="67"/>
        <end position="116"/>
    </location>
</feature>
<dbReference type="AlphaFoldDB" id="A0A3N4IE80"/>
<proteinExistence type="predicted"/>
<dbReference type="EMBL" id="ML119661">
    <property type="protein sequence ID" value="RPA84089.1"/>
    <property type="molecule type" value="Genomic_DNA"/>
</dbReference>
<keyword evidence="3" id="KW-1185">Reference proteome</keyword>
<dbReference type="Proteomes" id="UP000275078">
    <property type="component" value="Unassembled WGS sequence"/>
</dbReference>
<reference evidence="2 3" key="1">
    <citation type="journal article" date="2018" name="Nat. Ecol. Evol.">
        <title>Pezizomycetes genomes reveal the molecular basis of ectomycorrhizal truffle lifestyle.</title>
        <authorList>
            <person name="Murat C."/>
            <person name="Payen T."/>
            <person name="Noel B."/>
            <person name="Kuo A."/>
            <person name="Morin E."/>
            <person name="Chen J."/>
            <person name="Kohler A."/>
            <person name="Krizsan K."/>
            <person name="Balestrini R."/>
            <person name="Da Silva C."/>
            <person name="Montanini B."/>
            <person name="Hainaut M."/>
            <person name="Levati E."/>
            <person name="Barry K.W."/>
            <person name="Belfiori B."/>
            <person name="Cichocki N."/>
            <person name="Clum A."/>
            <person name="Dockter R.B."/>
            <person name="Fauchery L."/>
            <person name="Guy J."/>
            <person name="Iotti M."/>
            <person name="Le Tacon F."/>
            <person name="Lindquist E.A."/>
            <person name="Lipzen A."/>
            <person name="Malagnac F."/>
            <person name="Mello A."/>
            <person name="Molinier V."/>
            <person name="Miyauchi S."/>
            <person name="Poulain J."/>
            <person name="Riccioni C."/>
            <person name="Rubini A."/>
            <person name="Sitrit Y."/>
            <person name="Splivallo R."/>
            <person name="Traeger S."/>
            <person name="Wang M."/>
            <person name="Zifcakova L."/>
            <person name="Wipf D."/>
            <person name="Zambonelli A."/>
            <person name="Paolocci F."/>
            <person name="Nowrousian M."/>
            <person name="Ottonello S."/>
            <person name="Baldrian P."/>
            <person name="Spatafora J.W."/>
            <person name="Henrissat B."/>
            <person name="Nagy L.G."/>
            <person name="Aury J.M."/>
            <person name="Wincker P."/>
            <person name="Grigoriev I.V."/>
            <person name="Bonfante P."/>
            <person name="Martin F.M."/>
        </authorList>
    </citation>
    <scope>NUCLEOTIDE SEQUENCE [LARGE SCALE GENOMIC DNA]</scope>
    <source>
        <strain evidence="2 3">RN42</strain>
    </source>
</reference>
<organism evidence="2 3">
    <name type="scientific">Ascobolus immersus RN42</name>
    <dbReference type="NCBI Taxonomy" id="1160509"/>
    <lineage>
        <taxon>Eukaryota</taxon>
        <taxon>Fungi</taxon>
        <taxon>Dikarya</taxon>
        <taxon>Ascomycota</taxon>
        <taxon>Pezizomycotina</taxon>
        <taxon>Pezizomycetes</taxon>
        <taxon>Pezizales</taxon>
        <taxon>Ascobolaceae</taxon>
        <taxon>Ascobolus</taxon>
    </lineage>
</organism>
<gene>
    <name evidence="2" type="ORF">BJ508DRAFT_360086</name>
</gene>
<protein>
    <submittedName>
        <fullName evidence="2">Uncharacterized protein</fullName>
    </submittedName>
</protein>
<evidence type="ECO:0000256" key="1">
    <source>
        <dbReference type="SAM" id="MobiDB-lite"/>
    </source>
</evidence>
<accession>A0A3N4IE80</accession>
<name>A0A3N4IE80_ASCIM</name>
<sequence length="329" mass="36242">MVAPNIHLDQVCLGNSVWATRHGYRWEFSPSYPHFPPKARGLQRFTIEEHDSLAEALEAGHLRAVAIPATDKRTPPANEIPGTPSRSFAPSPSPSPSNPLKRKRTPPSTKPPTTTSRCLTTKLAQLAHIAARLPHLRLTTDQIFNNWRFTWRHGYAWTFSASYPGYPRLASCKRKEKPLSQFTVEEHAELVEALRRGWVSVVAVGDGVEQEELDGDEEGVERQQPSCVPSGDETAGQAGQDFVNERALASRSGQDLVNEGVLAVGAGVGAEGLWRRLDEVRVENGELLARVQVLEGINENLRRIAEAAVRGGLEGGPEVANKRFRRLST</sequence>